<evidence type="ECO:0000313" key="1">
    <source>
        <dbReference type="EMBL" id="EFV00967.1"/>
    </source>
</evidence>
<protein>
    <submittedName>
        <fullName evidence="1">Uncharacterized protein</fullName>
    </submittedName>
</protein>
<keyword evidence="2" id="KW-1185">Reference proteome</keyword>
<reference evidence="1 2" key="1">
    <citation type="submission" date="2010-12" db="EMBL/GenBank/DDBJ databases">
        <authorList>
            <person name="Muzny D."/>
            <person name="Qin X."/>
            <person name="Deng J."/>
            <person name="Jiang H."/>
            <person name="Liu Y."/>
            <person name="Qu J."/>
            <person name="Song X.-Z."/>
            <person name="Zhang L."/>
            <person name="Thornton R."/>
            <person name="Coyle M."/>
            <person name="Francisco L."/>
            <person name="Jackson L."/>
            <person name="Javaid M."/>
            <person name="Korchina V."/>
            <person name="Kovar C."/>
            <person name="Mata R."/>
            <person name="Mathew T."/>
            <person name="Ngo R."/>
            <person name="Nguyen L."/>
            <person name="Nguyen N."/>
            <person name="Okwuonu G."/>
            <person name="Ongeri F."/>
            <person name="Pham C."/>
            <person name="Simmons D."/>
            <person name="Wilczek-Boney K."/>
            <person name="Hale W."/>
            <person name="Jakkamsetti A."/>
            <person name="Pham P."/>
            <person name="Ruth R."/>
            <person name="San Lucas F."/>
            <person name="Warren J."/>
            <person name="Zhang J."/>
            <person name="Zhao Z."/>
            <person name="Zhou C."/>
            <person name="Zhu D."/>
            <person name="Lee S."/>
            <person name="Bess C."/>
            <person name="Blankenburg K."/>
            <person name="Forbes L."/>
            <person name="Fu Q."/>
            <person name="Gubbala S."/>
            <person name="Hirani K."/>
            <person name="Jayaseelan J.C."/>
            <person name="Lara F."/>
            <person name="Munidasa M."/>
            <person name="Palculict T."/>
            <person name="Patil S."/>
            <person name="Pu L.-L."/>
            <person name="Saada N."/>
            <person name="Tang L."/>
            <person name="Weissenberger G."/>
            <person name="Zhu Y."/>
            <person name="Hemphill L."/>
            <person name="Shang Y."/>
            <person name="Youmans B."/>
            <person name="Ayvaz T."/>
            <person name="Ross M."/>
            <person name="Santibanez J."/>
            <person name="Aqrawi P."/>
            <person name="Gross S."/>
            <person name="Joshi V."/>
            <person name="Fowler G."/>
            <person name="Nazareth L."/>
            <person name="Reid J."/>
            <person name="Worley K."/>
            <person name="Petrosino J."/>
            <person name="Highlander S."/>
            <person name="Gibbs R."/>
        </authorList>
    </citation>
    <scope>NUCLEOTIDE SEQUENCE [LARGE SCALE GENOMIC DNA]</scope>
    <source>
        <strain evidence="1 2">ATCC 23263</strain>
    </source>
</reference>
<proteinExistence type="predicted"/>
<dbReference type="STRING" id="887929.HMP0721_1927"/>
<sequence>MSGLSLAGRYFESVGRLTFQRAVPELYLRLAFGRPAKTMILTP</sequence>
<comment type="caution">
    <text evidence="1">The sequence shown here is derived from an EMBL/GenBank/DDBJ whole genome shotgun (WGS) entry which is preliminary data.</text>
</comment>
<accession>E6MIU2</accession>
<evidence type="ECO:0000313" key="2">
    <source>
        <dbReference type="Proteomes" id="UP000004754"/>
    </source>
</evidence>
<gene>
    <name evidence="1" type="ORF">HMP0721_1927</name>
</gene>
<dbReference type="Proteomes" id="UP000004754">
    <property type="component" value="Unassembled WGS sequence"/>
</dbReference>
<dbReference type="AlphaFoldDB" id="E6MIU2"/>
<organism evidence="1 2">
    <name type="scientific">Pseudoramibacter alactolyticus ATCC 23263</name>
    <dbReference type="NCBI Taxonomy" id="887929"/>
    <lineage>
        <taxon>Bacteria</taxon>
        <taxon>Bacillati</taxon>
        <taxon>Bacillota</taxon>
        <taxon>Clostridia</taxon>
        <taxon>Eubacteriales</taxon>
        <taxon>Eubacteriaceae</taxon>
        <taxon>Pseudoramibacter</taxon>
    </lineage>
</organism>
<name>E6MIU2_9FIRM</name>
<dbReference type="EMBL" id="AEQN01000024">
    <property type="protein sequence ID" value="EFV00967.1"/>
    <property type="molecule type" value="Genomic_DNA"/>
</dbReference>
<dbReference type="HOGENOM" id="CLU_3238308_0_0_9"/>